<evidence type="ECO:0000313" key="2">
    <source>
        <dbReference type="Proteomes" id="UP000005237"/>
    </source>
</evidence>
<name>A0A8R1EF55_CAEJA</name>
<dbReference type="EnsemblMetazoa" id="CJA33773.1">
    <property type="protein sequence ID" value="CJA33773.1"/>
    <property type="gene ID" value="WBGene00209620"/>
</dbReference>
<dbReference type="Proteomes" id="UP000005237">
    <property type="component" value="Unassembled WGS sequence"/>
</dbReference>
<reference evidence="2" key="1">
    <citation type="submission" date="2010-08" db="EMBL/GenBank/DDBJ databases">
        <authorList>
            <consortium name="Caenorhabditis japonica Sequencing Consortium"/>
            <person name="Wilson R.K."/>
        </authorList>
    </citation>
    <scope>NUCLEOTIDE SEQUENCE [LARGE SCALE GENOMIC DNA]</scope>
    <source>
        <strain evidence="2">DF5081</strain>
    </source>
</reference>
<dbReference type="PANTHER" id="PTHR47027:SF20">
    <property type="entry name" value="REVERSE TRANSCRIPTASE-LIKE PROTEIN WITH RNA-DIRECTED DNA POLYMERASE DOMAIN"/>
    <property type="match status" value="1"/>
</dbReference>
<accession>A0A8R1EF55</accession>
<proteinExistence type="predicted"/>
<organism evidence="1 2">
    <name type="scientific">Caenorhabditis japonica</name>
    <dbReference type="NCBI Taxonomy" id="281687"/>
    <lineage>
        <taxon>Eukaryota</taxon>
        <taxon>Metazoa</taxon>
        <taxon>Ecdysozoa</taxon>
        <taxon>Nematoda</taxon>
        <taxon>Chromadorea</taxon>
        <taxon>Rhabditida</taxon>
        <taxon>Rhabditina</taxon>
        <taxon>Rhabditomorpha</taxon>
        <taxon>Rhabditoidea</taxon>
        <taxon>Rhabditidae</taxon>
        <taxon>Peloderinae</taxon>
        <taxon>Caenorhabditis</taxon>
    </lineage>
</organism>
<reference evidence="1" key="2">
    <citation type="submission" date="2022-06" db="UniProtKB">
        <authorList>
            <consortium name="EnsemblMetazoa"/>
        </authorList>
    </citation>
    <scope>IDENTIFICATION</scope>
    <source>
        <strain evidence="1">DF5081</strain>
    </source>
</reference>
<evidence type="ECO:0008006" key="3">
    <source>
        <dbReference type="Google" id="ProtNLM"/>
    </source>
</evidence>
<evidence type="ECO:0000313" key="1">
    <source>
        <dbReference type="EnsemblMetazoa" id="CJA33773.1"/>
    </source>
</evidence>
<dbReference type="AlphaFoldDB" id="A0A8R1EF55"/>
<protein>
    <recommendedName>
        <fullName evidence="3">Endonuclease-reverse transcriptase</fullName>
    </recommendedName>
</protein>
<keyword evidence="2" id="KW-1185">Reference proteome</keyword>
<dbReference type="PANTHER" id="PTHR47027">
    <property type="entry name" value="REVERSE TRANSCRIPTASE DOMAIN-CONTAINING PROTEIN"/>
    <property type="match status" value="1"/>
</dbReference>
<sequence length="186" mass="21833">MPQKFKKFRNVPEPKNVFSSKSPVNITYNDVTTGIEKVNEYVYLGRLLNENNELEPELHRRRRAAWAAFNNIKNTTYVLSCLRIRAQLFDSIVLPALTYGSEVWTFTKTHSERVRVAHAALERRLVGISLLEQRRRNLHREDIRAQSVVRDPLPVIKKNNLGWAGHIMQRNDGRWTRLVQKWYPIA</sequence>